<dbReference type="Pfam" id="PF07258">
    <property type="entry name" value="COMM_domain"/>
    <property type="match status" value="1"/>
</dbReference>
<dbReference type="Proteomes" id="UP001152799">
    <property type="component" value="Chromosome 8"/>
</dbReference>
<evidence type="ECO:0000313" key="2">
    <source>
        <dbReference type="EMBL" id="CAG9772977.1"/>
    </source>
</evidence>
<dbReference type="InterPro" id="IPR017920">
    <property type="entry name" value="COMM"/>
</dbReference>
<name>A0A9N9QS39_9CUCU</name>
<organism evidence="2 3">
    <name type="scientific">Ceutorhynchus assimilis</name>
    <name type="common">cabbage seed weevil</name>
    <dbReference type="NCBI Taxonomy" id="467358"/>
    <lineage>
        <taxon>Eukaryota</taxon>
        <taxon>Metazoa</taxon>
        <taxon>Ecdysozoa</taxon>
        <taxon>Arthropoda</taxon>
        <taxon>Hexapoda</taxon>
        <taxon>Insecta</taxon>
        <taxon>Pterygota</taxon>
        <taxon>Neoptera</taxon>
        <taxon>Endopterygota</taxon>
        <taxon>Coleoptera</taxon>
        <taxon>Polyphaga</taxon>
        <taxon>Cucujiformia</taxon>
        <taxon>Curculionidae</taxon>
        <taxon>Ceutorhynchinae</taxon>
        <taxon>Ceutorhynchus</taxon>
    </lineage>
</organism>
<dbReference type="PROSITE" id="PS51269">
    <property type="entry name" value="COMM"/>
    <property type="match status" value="1"/>
</dbReference>
<reference evidence="2" key="1">
    <citation type="submission" date="2022-01" db="EMBL/GenBank/DDBJ databases">
        <authorList>
            <person name="King R."/>
        </authorList>
    </citation>
    <scope>NUCLEOTIDE SEQUENCE</scope>
</reference>
<protein>
    <recommendedName>
        <fullName evidence="1">COMM domain-containing protein</fullName>
    </recommendedName>
</protein>
<dbReference type="EMBL" id="OU892284">
    <property type="protein sequence ID" value="CAG9772977.1"/>
    <property type="molecule type" value="Genomic_DNA"/>
</dbReference>
<feature type="domain" description="COMM" evidence="1">
    <location>
        <begin position="91"/>
        <end position="159"/>
    </location>
</feature>
<gene>
    <name evidence="2" type="ORF">CEUTPL_LOCUS13378</name>
</gene>
<evidence type="ECO:0000259" key="1">
    <source>
        <dbReference type="PROSITE" id="PS51269"/>
    </source>
</evidence>
<proteinExistence type="predicted"/>
<dbReference type="OrthoDB" id="64318at2759"/>
<accession>A0A9N9QS39</accession>
<keyword evidence="3" id="KW-1185">Reference proteome</keyword>
<dbReference type="AlphaFoldDB" id="A0A9N9QS39"/>
<sequence>MSSTNTEILTKFENIDHLSQYLNNIINNLSNETLESQDQDLEKTIKNYFRQRATDETHPLPAELPNHIQKALETSFKIHQSTITNTLMKEKLSNKGQNLVEQYDWKLRWVLGTSKLANQRVPLCQLELYCSKNLINFECTFEQVEELINVLNNVKKEIK</sequence>
<evidence type="ECO:0000313" key="3">
    <source>
        <dbReference type="Proteomes" id="UP001152799"/>
    </source>
</evidence>